<accession>A0A2T2NMC6</accession>
<name>A0A2T2NMC6_CORCC</name>
<organism evidence="1 2">
    <name type="scientific">Corynespora cassiicola Philippines</name>
    <dbReference type="NCBI Taxonomy" id="1448308"/>
    <lineage>
        <taxon>Eukaryota</taxon>
        <taxon>Fungi</taxon>
        <taxon>Dikarya</taxon>
        <taxon>Ascomycota</taxon>
        <taxon>Pezizomycotina</taxon>
        <taxon>Dothideomycetes</taxon>
        <taxon>Pleosporomycetidae</taxon>
        <taxon>Pleosporales</taxon>
        <taxon>Corynesporascaceae</taxon>
        <taxon>Corynespora</taxon>
    </lineage>
</organism>
<keyword evidence="2" id="KW-1185">Reference proteome</keyword>
<evidence type="ECO:0000313" key="1">
    <source>
        <dbReference type="EMBL" id="PSN66587.1"/>
    </source>
</evidence>
<dbReference type="Proteomes" id="UP000240883">
    <property type="component" value="Unassembled WGS sequence"/>
</dbReference>
<reference evidence="1 2" key="1">
    <citation type="journal article" date="2018" name="Front. Microbiol.">
        <title>Genome-Wide Analysis of Corynespora cassiicola Leaf Fall Disease Putative Effectors.</title>
        <authorList>
            <person name="Lopez D."/>
            <person name="Ribeiro S."/>
            <person name="Label P."/>
            <person name="Fumanal B."/>
            <person name="Venisse J.S."/>
            <person name="Kohler A."/>
            <person name="de Oliveira R.R."/>
            <person name="Labutti K."/>
            <person name="Lipzen A."/>
            <person name="Lail K."/>
            <person name="Bauer D."/>
            <person name="Ohm R.A."/>
            <person name="Barry K.W."/>
            <person name="Spatafora J."/>
            <person name="Grigoriev I.V."/>
            <person name="Martin F.M."/>
            <person name="Pujade-Renaud V."/>
        </authorList>
    </citation>
    <scope>NUCLEOTIDE SEQUENCE [LARGE SCALE GENOMIC DNA]</scope>
    <source>
        <strain evidence="1 2">Philippines</strain>
    </source>
</reference>
<sequence>MVFIGPHGLSMSQLLFWYHLEPRIVQYIVKHDCRTLGRRVDFELALGATQSAYPISHSRFDYSHVYNQERYR</sequence>
<gene>
    <name evidence="1" type="ORF">BS50DRAFT_369094</name>
</gene>
<evidence type="ECO:0000313" key="2">
    <source>
        <dbReference type="Proteomes" id="UP000240883"/>
    </source>
</evidence>
<dbReference type="AlphaFoldDB" id="A0A2T2NMC6"/>
<protein>
    <submittedName>
        <fullName evidence="1">Uncharacterized protein</fullName>
    </submittedName>
</protein>
<proteinExistence type="predicted"/>
<dbReference type="EMBL" id="KZ678135">
    <property type="protein sequence ID" value="PSN66587.1"/>
    <property type="molecule type" value="Genomic_DNA"/>
</dbReference>